<evidence type="ECO:0000313" key="4">
    <source>
        <dbReference type="EMBL" id="GAA3510425.1"/>
    </source>
</evidence>
<dbReference type="CDD" id="cd07381">
    <property type="entry name" value="MPP_CapA"/>
    <property type="match status" value="1"/>
</dbReference>
<reference evidence="5" key="1">
    <citation type="journal article" date="2019" name="Int. J. Syst. Evol. Microbiol.">
        <title>The Global Catalogue of Microorganisms (GCM) 10K type strain sequencing project: providing services to taxonomists for standard genome sequencing and annotation.</title>
        <authorList>
            <consortium name="The Broad Institute Genomics Platform"/>
            <consortium name="The Broad Institute Genome Sequencing Center for Infectious Disease"/>
            <person name="Wu L."/>
            <person name="Ma J."/>
        </authorList>
    </citation>
    <scope>NUCLEOTIDE SEQUENCE [LARGE SCALE GENOMIC DNA]</scope>
    <source>
        <strain evidence="5">JCM 17106</strain>
    </source>
</reference>
<dbReference type="SUPFAM" id="SSF56300">
    <property type="entry name" value="Metallo-dependent phosphatases"/>
    <property type="match status" value="1"/>
</dbReference>
<sequence length="372" mass="41507">MHKILLTILLFCFSFTIHAQKYSAKEIDSMVIIANTTKLALEKLAIPESIKLMAVGDIMMATNFPNASYMPAEGTNPFEKVEGVLKEADILFGNVEGTLTDEGKNAKHCSDPSKCYSFRSPESYGQYLESTGFDVMSIANNHIGDFGSIGIKNTAKTLEKHNIAYAGIFAQESTIFEKNGITYGFCAFAPNKDCVKIHNLTNAKRIVEELKEKVDIIIVSFHGGAEGSDHTHVTRKTERFYGEDRGNVYLFAHTLIDAGADIILGHGPHVSRAFEVYNNKFIAYSLGNFCTYSRFNLSGIKGYAPIAEIDIDLEGNFIKGKLHSAKQIDEIYPFMDDQKRALKEIQKLTQEDFPESNLVFKEDGTFIQNKEN</sequence>
<dbReference type="Proteomes" id="UP001500459">
    <property type="component" value="Unassembled WGS sequence"/>
</dbReference>
<keyword evidence="2" id="KW-0732">Signal</keyword>
<dbReference type="Pfam" id="PF09587">
    <property type="entry name" value="PGA_cap"/>
    <property type="match status" value="1"/>
</dbReference>
<dbReference type="Gene3D" id="3.60.21.10">
    <property type="match status" value="1"/>
</dbReference>
<evidence type="ECO:0000259" key="3">
    <source>
        <dbReference type="SMART" id="SM00854"/>
    </source>
</evidence>
<evidence type="ECO:0000313" key="5">
    <source>
        <dbReference type="Proteomes" id="UP001500459"/>
    </source>
</evidence>
<keyword evidence="5" id="KW-1185">Reference proteome</keyword>
<dbReference type="InterPro" id="IPR029052">
    <property type="entry name" value="Metallo-depent_PP-like"/>
</dbReference>
<evidence type="ECO:0000256" key="1">
    <source>
        <dbReference type="ARBA" id="ARBA00005662"/>
    </source>
</evidence>
<evidence type="ECO:0000256" key="2">
    <source>
        <dbReference type="SAM" id="SignalP"/>
    </source>
</evidence>
<proteinExistence type="inferred from homology"/>
<dbReference type="PANTHER" id="PTHR33393:SF11">
    <property type="entry name" value="POLYGLUTAMINE SYNTHESIS ACCESSORY PROTEIN RV0574C-RELATED"/>
    <property type="match status" value="1"/>
</dbReference>
<feature type="chain" id="PRO_5045314189" evidence="2">
    <location>
        <begin position="20"/>
        <end position="372"/>
    </location>
</feature>
<comment type="caution">
    <text evidence="4">The sequence shown here is derived from an EMBL/GenBank/DDBJ whole genome shotgun (WGS) entry which is preliminary data.</text>
</comment>
<dbReference type="EMBL" id="BAABCW010000009">
    <property type="protein sequence ID" value="GAA3510425.1"/>
    <property type="molecule type" value="Genomic_DNA"/>
</dbReference>
<feature type="signal peptide" evidence="2">
    <location>
        <begin position="1"/>
        <end position="19"/>
    </location>
</feature>
<name>A0ABP6UPM8_9FLAO</name>
<dbReference type="PANTHER" id="PTHR33393">
    <property type="entry name" value="POLYGLUTAMINE SYNTHESIS ACCESSORY PROTEIN RV0574C-RELATED"/>
    <property type="match status" value="1"/>
</dbReference>
<dbReference type="SMART" id="SM00854">
    <property type="entry name" value="PGA_cap"/>
    <property type="match status" value="1"/>
</dbReference>
<dbReference type="InterPro" id="IPR052169">
    <property type="entry name" value="CW_Biosynth-Accessory"/>
</dbReference>
<comment type="similarity">
    <text evidence="1">Belongs to the CapA family.</text>
</comment>
<protein>
    <submittedName>
        <fullName evidence="4">CapA family protein</fullName>
    </submittedName>
</protein>
<organism evidence="4 5">
    <name type="scientific">Aquimarina addita</name>
    <dbReference type="NCBI Taxonomy" id="870485"/>
    <lineage>
        <taxon>Bacteria</taxon>
        <taxon>Pseudomonadati</taxon>
        <taxon>Bacteroidota</taxon>
        <taxon>Flavobacteriia</taxon>
        <taxon>Flavobacteriales</taxon>
        <taxon>Flavobacteriaceae</taxon>
        <taxon>Aquimarina</taxon>
    </lineage>
</organism>
<dbReference type="InterPro" id="IPR019079">
    <property type="entry name" value="Capsule_synth_CapA"/>
</dbReference>
<feature type="domain" description="Capsule synthesis protein CapA" evidence="3">
    <location>
        <begin position="51"/>
        <end position="293"/>
    </location>
</feature>
<gene>
    <name evidence="4" type="ORF">GCM10022393_24740</name>
</gene>
<dbReference type="RefSeq" id="WP_344927823.1">
    <property type="nucleotide sequence ID" value="NZ_BAABCW010000009.1"/>
</dbReference>
<accession>A0ABP6UPM8</accession>